<dbReference type="RefSeq" id="XP_038047164.1">
    <property type="nucleotide sequence ID" value="XM_038191236.1"/>
</dbReference>
<dbReference type="OrthoDB" id="7357196at2759"/>
<dbReference type="InterPro" id="IPR050111">
    <property type="entry name" value="C-type_lectin/snaclec_domain"/>
</dbReference>
<dbReference type="OMA" id="PENFWIG"/>
<dbReference type="Proteomes" id="UP000887568">
    <property type="component" value="Unplaced"/>
</dbReference>
<dbReference type="InterPro" id="IPR016186">
    <property type="entry name" value="C-type_lectin-like/link_sf"/>
</dbReference>
<feature type="chain" id="PRO_5036929058" description="C-type lectin domain-containing protein" evidence="2">
    <location>
        <begin position="19"/>
        <end position="191"/>
    </location>
</feature>
<evidence type="ECO:0000313" key="5">
    <source>
        <dbReference type="Proteomes" id="UP000887568"/>
    </source>
</evidence>
<reference evidence="4" key="1">
    <citation type="submission" date="2022-11" db="UniProtKB">
        <authorList>
            <consortium name="EnsemblMetazoa"/>
        </authorList>
    </citation>
    <scope>IDENTIFICATION</scope>
</reference>
<name>A0A913Z614_PATMI</name>
<dbReference type="GeneID" id="119721254"/>
<dbReference type="SUPFAM" id="SSF56436">
    <property type="entry name" value="C-type lectin-like"/>
    <property type="match status" value="1"/>
</dbReference>
<dbReference type="Gene3D" id="3.10.100.10">
    <property type="entry name" value="Mannose-Binding Protein A, subunit A"/>
    <property type="match status" value="1"/>
</dbReference>
<feature type="domain" description="C-type lectin" evidence="3">
    <location>
        <begin position="28"/>
        <end position="170"/>
    </location>
</feature>
<dbReference type="AlphaFoldDB" id="A0A913Z614"/>
<evidence type="ECO:0000313" key="4">
    <source>
        <dbReference type="EnsemblMetazoa" id="XP_038047164.1"/>
    </source>
</evidence>
<evidence type="ECO:0000259" key="3">
    <source>
        <dbReference type="PROSITE" id="PS50041"/>
    </source>
</evidence>
<organism evidence="4 5">
    <name type="scientific">Patiria miniata</name>
    <name type="common">Bat star</name>
    <name type="synonym">Asterina miniata</name>
    <dbReference type="NCBI Taxonomy" id="46514"/>
    <lineage>
        <taxon>Eukaryota</taxon>
        <taxon>Metazoa</taxon>
        <taxon>Echinodermata</taxon>
        <taxon>Eleutherozoa</taxon>
        <taxon>Asterozoa</taxon>
        <taxon>Asteroidea</taxon>
        <taxon>Valvatacea</taxon>
        <taxon>Valvatida</taxon>
        <taxon>Asterinidae</taxon>
        <taxon>Patiria</taxon>
    </lineage>
</organism>
<feature type="region of interest" description="Disordered" evidence="1">
    <location>
        <begin position="136"/>
        <end position="155"/>
    </location>
</feature>
<sequence>MAMLQVVSLLTLAALAAAQCPDDFTAFGNNACYMPVAQKLPWHEAEQFCNAYSSCASSGLGNLVSIHTEQENRFVHMLYNTLVFNTPENFWIGYNDRRTEGQFEWSDGWTYPPGTTPFSKWFTPPGAFSNEDCVSMDGSSTVPGRQPQPGRNPEMWQLRDCTTPLAFVCIIEDAPSMECPAINVPSSRPGV</sequence>
<proteinExistence type="predicted"/>
<dbReference type="EnsemblMetazoa" id="XM_038191236.1">
    <property type="protein sequence ID" value="XP_038047164.1"/>
    <property type="gene ID" value="LOC119721254"/>
</dbReference>
<feature type="signal peptide" evidence="2">
    <location>
        <begin position="1"/>
        <end position="18"/>
    </location>
</feature>
<evidence type="ECO:0000256" key="1">
    <source>
        <dbReference type="SAM" id="MobiDB-lite"/>
    </source>
</evidence>
<dbReference type="Pfam" id="PF00059">
    <property type="entry name" value="Lectin_C"/>
    <property type="match status" value="1"/>
</dbReference>
<dbReference type="InterPro" id="IPR016187">
    <property type="entry name" value="CTDL_fold"/>
</dbReference>
<protein>
    <recommendedName>
        <fullName evidence="3">C-type lectin domain-containing protein</fullName>
    </recommendedName>
</protein>
<dbReference type="InterPro" id="IPR001304">
    <property type="entry name" value="C-type_lectin-like"/>
</dbReference>
<evidence type="ECO:0000256" key="2">
    <source>
        <dbReference type="SAM" id="SignalP"/>
    </source>
</evidence>
<dbReference type="SMART" id="SM00034">
    <property type="entry name" value="CLECT"/>
    <property type="match status" value="1"/>
</dbReference>
<keyword evidence="5" id="KW-1185">Reference proteome</keyword>
<dbReference type="PROSITE" id="PS50041">
    <property type="entry name" value="C_TYPE_LECTIN_2"/>
    <property type="match status" value="1"/>
</dbReference>
<dbReference type="PANTHER" id="PTHR22803">
    <property type="entry name" value="MANNOSE, PHOSPHOLIPASE, LECTIN RECEPTOR RELATED"/>
    <property type="match status" value="1"/>
</dbReference>
<accession>A0A913Z614</accession>
<keyword evidence="2" id="KW-0732">Signal</keyword>